<comment type="caution">
    <text evidence="4">The sequence shown here is derived from an EMBL/GenBank/DDBJ whole genome shotgun (WGS) entry which is preliminary data.</text>
</comment>
<dbReference type="PANTHER" id="PTHR10584">
    <property type="entry name" value="SUGAR KINASE"/>
    <property type="match status" value="1"/>
</dbReference>
<feature type="domain" description="Carbohydrate kinase PfkB" evidence="3">
    <location>
        <begin position="168"/>
        <end position="302"/>
    </location>
</feature>
<dbReference type="InterPro" id="IPR011611">
    <property type="entry name" value="PfkB_dom"/>
</dbReference>
<dbReference type="AlphaFoldDB" id="A0A4R6TG31"/>
<evidence type="ECO:0000259" key="3">
    <source>
        <dbReference type="Pfam" id="PF00294"/>
    </source>
</evidence>
<name>A0A4R6TG31_9FLAO</name>
<dbReference type="Proteomes" id="UP000295468">
    <property type="component" value="Unassembled WGS sequence"/>
</dbReference>
<dbReference type="Gene3D" id="3.40.1190.20">
    <property type="match status" value="1"/>
</dbReference>
<dbReference type="OrthoDB" id="9779730at2"/>
<keyword evidence="2 4" id="KW-0418">Kinase</keyword>
<reference evidence="4 5" key="1">
    <citation type="submission" date="2019-03" db="EMBL/GenBank/DDBJ databases">
        <title>Genomic Encyclopedia of Archaeal and Bacterial Type Strains, Phase II (KMG-II): from individual species to whole genera.</title>
        <authorList>
            <person name="Goeker M."/>
        </authorList>
    </citation>
    <scope>NUCLEOTIDE SEQUENCE [LARGE SCALE GENOMIC DNA]</scope>
    <source>
        <strain evidence="4 5">DSM 18435</strain>
    </source>
</reference>
<proteinExistence type="predicted"/>
<dbReference type="Pfam" id="PF00294">
    <property type="entry name" value="PfkB"/>
    <property type="match status" value="1"/>
</dbReference>
<keyword evidence="5" id="KW-1185">Reference proteome</keyword>
<keyword evidence="1" id="KW-0808">Transferase</keyword>
<dbReference type="PANTHER" id="PTHR10584:SF167">
    <property type="entry name" value="PFKB DOMAIN PROTEIN"/>
    <property type="match status" value="1"/>
</dbReference>
<dbReference type="InterPro" id="IPR029056">
    <property type="entry name" value="Ribokinase-like"/>
</dbReference>
<accession>A0A4R6TG31</accession>
<sequence>MIRIAVLGPIPRDTIYTHNQEIINKYGCVSHPVIALSKLLGEDGEVIPVSHVHKKDHRAISELFAPYKNIRQDHISSVDDKGTVIELRFLDQNNRVEKQTACMKPIRPEDIKGLEQVDVFVFVPITDFEISLSTLRAIQENYKGLIVFDAHGPTTTMGMTGDRYRKFWVDMDEWLPYIDILKMNLEESQACWFKNEYDAKEMSSYDEEKTDHLDDMAEHVLEGGVKYFYVTLDARGCVVYFRENGKTRKEFIKSIYMENVVDTTGCGDSFAGGLAYGFSKYNDPFKAAQYANALGALRTQGKSFDVFKDKEGTDRLISEHYS</sequence>
<dbReference type="GO" id="GO:0016301">
    <property type="term" value="F:kinase activity"/>
    <property type="evidence" value="ECO:0007669"/>
    <property type="project" value="UniProtKB-KW"/>
</dbReference>
<protein>
    <submittedName>
        <fullName evidence="4">Adenosine kinase</fullName>
    </submittedName>
</protein>
<evidence type="ECO:0000256" key="1">
    <source>
        <dbReference type="ARBA" id="ARBA00022679"/>
    </source>
</evidence>
<evidence type="ECO:0000313" key="5">
    <source>
        <dbReference type="Proteomes" id="UP000295468"/>
    </source>
</evidence>
<organism evidence="4 5">
    <name type="scientific">Zeaxanthinibacter enoshimensis</name>
    <dbReference type="NCBI Taxonomy" id="392009"/>
    <lineage>
        <taxon>Bacteria</taxon>
        <taxon>Pseudomonadati</taxon>
        <taxon>Bacteroidota</taxon>
        <taxon>Flavobacteriia</taxon>
        <taxon>Flavobacteriales</taxon>
        <taxon>Flavobacteriaceae</taxon>
        <taxon>Zeaxanthinibacter</taxon>
    </lineage>
</organism>
<dbReference type="RefSeq" id="WP_133644755.1">
    <property type="nucleotide sequence ID" value="NZ_SNYI01000003.1"/>
</dbReference>
<gene>
    <name evidence="4" type="ORF">CLV82_2621</name>
</gene>
<evidence type="ECO:0000313" key="4">
    <source>
        <dbReference type="EMBL" id="TDQ29167.1"/>
    </source>
</evidence>
<evidence type="ECO:0000256" key="2">
    <source>
        <dbReference type="ARBA" id="ARBA00022777"/>
    </source>
</evidence>
<dbReference type="EMBL" id="SNYI01000003">
    <property type="protein sequence ID" value="TDQ29167.1"/>
    <property type="molecule type" value="Genomic_DNA"/>
</dbReference>
<dbReference type="SUPFAM" id="SSF53613">
    <property type="entry name" value="Ribokinase-like"/>
    <property type="match status" value="1"/>
</dbReference>